<dbReference type="EMBL" id="CYZU01000059">
    <property type="protein sequence ID" value="CUP13301.1"/>
    <property type="molecule type" value="Genomic_DNA"/>
</dbReference>
<dbReference type="AlphaFoldDB" id="A0A174KR81"/>
<accession>A0A174KR81</accession>
<dbReference type="Proteomes" id="UP000095544">
    <property type="component" value="Unassembled WGS sequence"/>
</dbReference>
<proteinExistence type="predicted"/>
<evidence type="ECO:0000259" key="1">
    <source>
        <dbReference type="PROSITE" id="PS51350"/>
    </source>
</evidence>
<dbReference type="InterPro" id="IPR000032">
    <property type="entry name" value="HPr-like"/>
</dbReference>
<name>A0A174KR81_9FIRM</name>
<protein>
    <submittedName>
        <fullName evidence="2">PTS HPr component phosphorylation site</fullName>
    </submittedName>
</protein>
<dbReference type="Pfam" id="PF00381">
    <property type="entry name" value="PTS-HPr"/>
    <property type="match status" value="1"/>
</dbReference>
<dbReference type="OrthoDB" id="1911397at2"/>
<dbReference type="STRING" id="39482.ERS852491_04357"/>
<dbReference type="RefSeq" id="WP_025655937.1">
    <property type="nucleotide sequence ID" value="NZ_BAAACT010000115.1"/>
</dbReference>
<dbReference type="PROSITE" id="PS51350">
    <property type="entry name" value="PTS_HPR_DOM"/>
    <property type="match status" value="1"/>
</dbReference>
<dbReference type="SUPFAM" id="SSF55594">
    <property type="entry name" value="HPr-like"/>
    <property type="match status" value="1"/>
</dbReference>
<sequence length="76" mass="8874">MNQMIIKFQNPEEVLDFVNKVAKYPYDMDMKRGRFVVDAKSILGIMNLGFNHPIELKIYDEDCEDLKQEISKYAAA</sequence>
<reference evidence="2 3" key="1">
    <citation type="submission" date="2015-09" db="EMBL/GenBank/DDBJ databases">
        <authorList>
            <consortium name="Pathogen Informatics"/>
        </authorList>
    </citation>
    <scope>NUCLEOTIDE SEQUENCE [LARGE SCALE GENOMIC DNA]</scope>
    <source>
        <strain evidence="2 3">2789STDY5834876</strain>
    </source>
</reference>
<gene>
    <name evidence="2" type="ORF">ERS852491_04357</name>
</gene>
<dbReference type="Gene3D" id="3.30.1340.10">
    <property type="entry name" value="HPr-like"/>
    <property type="match status" value="1"/>
</dbReference>
<organism evidence="2 3">
    <name type="scientific">Faecalicatena contorta</name>
    <dbReference type="NCBI Taxonomy" id="39482"/>
    <lineage>
        <taxon>Bacteria</taxon>
        <taxon>Bacillati</taxon>
        <taxon>Bacillota</taxon>
        <taxon>Clostridia</taxon>
        <taxon>Lachnospirales</taxon>
        <taxon>Lachnospiraceae</taxon>
        <taxon>Faecalicatena</taxon>
    </lineage>
</organism>
<feature type="domain" description="HPr" evidence="1">
    <location>
        <begin position="1"/>
        <end position="76"/>
    </location>
</feature>
<evidence type="ECO:0000313" key="3">
    <source>
        <dbReference type="Proteomes" id="UP000095544"/>
    </source>
</evidence>
<dbReference type="InterPro" id="IPR035895">
    <property type="entry name" value="HPr-like_sf"/>
</dbReference>
<evidence type="ECO:0000313" key="2">
    <source>
        <dbReference type="EMBL" id="CUP13301.1"/>
    </source>
</evidence>
<dbReference type="GeneID" id="93335831"/>